<dbReference type="InterPro" id="IPR039425">
    <property type="entry name" value="RNA_pol_sigma-70-like"/>
</dbReference>
<comment type="caution">
    <text evidence="8">The sequence shown here is derived from an EMBL/GenBank/DDBJ whole genome shotgun (WGS) entry which is preliminary data.</text>
</comment>
<feature type="compositionally biased region" description="Basic and acidic residues" evidence="6">
    <location>
        <begin position="172"/>
        <end position="182"/>
    </location>
</feature>
<evidence type="ECO:0000313" key="9">
    <source>
        <dbReference type="Proteomes" id="UP001501599"/>
    </source>
</evidence>
<evidence type="ECO:0000256" key="4">
    <source>
        <dbReference type="ARBA" id="ARBA00023125"/>
    </source>
</evidence>
<dbReference type="RefSeq" id="WP_344343192.1">
    <property type="nucleotide sequence ID" value="NZ_BAAAQT010000006.1"/>
</dbReference>
<dbReference type="InterPro" id="IPR007627">
    <property type="entry name" value="RNA_pol_sigma70_r2"/>
</dbReference>
<dbReference type="SMART" id="SM00421">
    <property type="entry name" value="HTH_LUXR"/>
    <property type="match status" value="1"/>
</dbReference>
<dbReference type="Gene3D" id="1.10.10.10">
    <property type="entry name" value="Winged helix-like DNA-binding domain superfamily/Winged helix DNA-binding domain"/>
    <property type="match status" value="1"/>
</dbReference>
<keyword evidence="9" id="KW-1185">Reference proteome</keyword>
<dbReference type="Proteomes" id="UP001501599">
    <property type="component" value="Unassembled WGS sequence"/>
</dbReference>
<feature type="domain" description="HTH luxR-type" evidence="7">
    <location>
        <begin position="110"/>
        <end position="164"/>
    </location>
</feature>
<dbReference type="PANTHER" id="PTHR43133">
    <property type="entry name" value="RNA POLYMERASE ECF-TYPE SIGMA FACTO"/>
    <property type="match status" value="1"/>
</dbReference>
<dbReference type="InterPro" id="IPR013249">
    <property type="entry name" value="RNA_pol_sigma70_r4_t2"/>
</dbReference>
<dbReference type="InterPro" id="IPR013325">
    <property type="entry name" value="RNA_pol_sigma_r2"/>
</dbReference>
<dbReference type="Pfam" id="PF08281">
    <property type="entry name" value="Sigma70_r4_2"/>
    <property type="match status" value="1"/>
</dbReference>
<feature type="region of interest" description="Disordered" evidence="6">
    <location>
        <begin position="157"/>
        <end position="182"/>
    </location>
</feature>
<evidence type="ECO:0000256" key="6">
    <source>
        <dbReference type="SAM" id="MobiDB-lite"/>
    </source>
</evidence>
<dbReference type="InterPro" id="IPR013324">
    <property type="entry name" value="RNA_pol_sigma_r3/r4-like"/>
</dbReference>
<dbReference type="EMBL" id="BAAAQT010000006">
    <property type="protein sequence ID" value="GAA2174391.1"/>
    <property type="molecule type" value="Genomic_DNA"/>
</dbReference>
<dbReference type="SUPFAM" id="SSF88946">
    <property type="entry name" value="Sigma2 domain of RNA polymerase sigma factors"/>
    <property type="match status" value="1"/>
</dbReference>
<gene>
    <name evidence="8" type="ORF">GCM10009846_20150</name>
</gene>
<reference evidence="8 9" key="1">
    <citation type="journal article" date="2019" name="Int. J. Syst. Evol. Microbiol.">
        <title>The Global Catalogue of Microorganisms (GCM) 10K type strain sequencing project: providing services to taxonomists for standard genome sequencing and annotation.</title>
        <authorList>
            <consortium name="The Broad Institute Genomics Platform"/>
            <consortium name="The Broad Institute Genome Sequencing Center for Infectious Disease"/>
            <person name="Wu L."/>
            <person name="Ma J."/>
        </authorList>
    </citation>
    <scope>NUCLEOTIDE SEQUENCE [LARGE SCALE GENOMIC DNA]</scope>
    <source>
        <strain evidence="8 9">JCM 16026</strain>
    </source>
</reference>
<evidence type="ECO:0000259" key="7">
    <source>
        <dbReference type="SMART" id="SM00421"/>
    </source>
</evidence>
<keyword evidence="3" id="KW-0731">Sigma factor</keyword>
<proteinExistence type="inferred from homology"/>
<evidence type="ECO:0000256" key="5">
    <source>
        <dbReference type="ARBA" id="ARBA00023163"/>
    </source>
</evidence>
<keyword evidence="4" id="KW-0238">DNA-binding</keyword>
<accession>A0ABN3AT01</accession>
<evidence type="ECO:0000313" key="8">
    <source>
        <dbReference type="EMBL" id="GAA2174391.1"/>
    </source>
</evidence>
<evidence type="ECO:0000256" key="3">
    <source>
        <dbReference type="ARBA" id="ARBA00023082"/>
    </source>
</evidence>
<sequence length="182" mass="20563">MAAHWEHVVTRLVAERGPALTRYAALLCGDDEEARDLVQDALAATFGRLRNGFEVEQAEAYVRRAIANRFLDRARRRQRWQRIRPLVVPHERLDSGSTRTGAHLDMAARLERLSPRERACIVLRYYEDRSVDETARELGIAPGSVKRYVSDAMGKLRTQLADEESGSGGGPHRRDASGREAR</sequence>
<dbReference type="Pfam" id="PF04542">
    <property type="entry name" value="Sigma70_r2"/>
    <property type="match status" value="1"/>
</dbReference>
<dbReference type="InterPro" id="IPR000792">
    <property type="entry name" value="Tscrpt_reg_LuxR_C"/>
</dbReference>
<evidence type="ECO:0000256" key="1">
    <source>
        <dbReference type="ARBA" id="ARBA00010641"/>
    </source>
</evidence>
<keyword evidence="2" id="KW-0805">Transcription regulation</keyword>
<name>A0ABN3AT01_9MICO</name>
<organism evidence="8 9">
    <name type="scientific">Agrococcus versicolor</name>
    <dbReference type="NCBI Taxonomy" id="501482"/>
    <lineage>
        <taxon>Bacteria</taxon>
        <taxon>Bacillati</taxon>
        <taxon>Actinomycetota</taxon>
        <taxon>Actinomycetes</taxon>
        <taxon>Micrococcales</taxon>
        <taxon>Microbacteriaceae</taxon>
        <taxon>Agrococcus</taxon>
    </lineage>
</organism>
<dbReference type="NCBIfam" id="TIGR02937">
    <property type="entry name" value="sigma70-ECF"/>
    <property type="match status" value="1"/>
</dbReference>
<keyword evidence="5" id="KW-0804">Transcription</keyword>
<comment type="similarity">
    <text evidence="1">Belongs to the sigma-70 factor family. ECF subfamily.</text>
</comment>
<dbReference type="Gene3D" id="1.10.1740.10">
    <property type="match status" value="1"/>
</dbReference>
<dbReference type="InterPro" id="IPR014284">
    <property type="entry name" value="RNA_pol_sigma-70_dom"/>
</dbReference>
<dbReference type="InterPro" id="IPR036388">
    <property type="entry name" value="WH-like_DNA-bd_sf"/>
</dbReference>
<evidence type="ECO:0000256" key="2">
    <source>
        <dbReference type="ARBA" id="ARBA00023015"/>
    </source>
</evidence>
<dbReference type="CDD" id="cd06171">
    <property type="entry name" value="Sigma70_r4"/>
    <property type="match status" value="1"/>
</dbReference>
<dbReference type="SUPFAM" id="SSF88659">
    <property type="entry name" value="Sigma3 and sigma4 domains of RNA polymerase sigma factors"/>
    <property type="match status" value="1"/>
</dbReference>
<protein>
    <recommendedName>
        <fullName evidence="7">HTH luxR-type domain-containing protein</fullName>
    </recommendedName>
</protein>
<dbReference type="PANTHER" id="PTHR43133:SF50">
    <property type="entry name" value="ECF RNA POLYMERASE SIGMA FACTOR SIGM"/>
    <property type="match status" value="1"/>
</dbReference>